<dbReference type="Pfam" id="PF13855">
    <property type="entry name" value="LRR_8"/>
    <property type="match status" value="1"/>
</dbReference>
<organism evidence="4 5">
    <name type="scientific">Rhamnusium bicolor</name>
    <dbReference type="NCBI Taxonomy" id="1586634"/>
    <lineage>
        <taxon>Eukaryota</taxon>
        <taxon>Metazoa</taxon>
        <taxon>Ecdysozoa</taxon>
        <taxon>Arthropoda</taxon>
        <taxon>Hexapoda</taxon>
        <taxon>Insecta</taxon>
        <taxon>Pterygota</taxon>
        <taxon>Neoptera</taxon>
        <taxon>Endopterygota</taxon>
        <taxon>Coleoptera</taxon>
        <taxon>Polyphaga</taxon>
        <taxon>Cucujiformia</taxon>
        <taxon>Chrysomeloidea</taxon>
        <taxon>Cerambycidae</taxon>
        <taxon>Lepturinae</taxon>
        <taxon>Rhagiini</taxon>
        <taxon>Rhamnusium</taxon>
    </lineage>
</organism>
<sequence>MLTICAQKCHSVCQIQVIPHSANRTMCVLPQISEGQPLDFEIKNPPYLYITVDEGEIPENTFENVKPTQELWFIGKNITYIQPGAFKHLSILKSLAITNTTIQKLSKNTFTGLQNLQTLALNNNQIKMIENGAFLGLENLEQLILDDNKISRLNEKTFDGLKFLKGLFLNNNPIEYIHDFALQNVKDLTHLNISIVQGKNVSENALQLPRVFQLRVFYLTN</sequence>
<dbReference type="InterPro" id="IPR050328">
    <property type="entry name" value="Dev_Immune_Receptor"/>
</dbReference>
<dbReference type="PANTHER" id="PTHR24373">
    <property type="entry name" value="SLIT RELATED LEUCINE-RICH REPEAT NEURONAL PROTEIN"/>
    <property type="match status" value="1"/>
</dbReference>
<evidence type="ECO:0000313" key="5">
    <source>
        <dbReference type="Proteomes" id="UP001162156"/>
    </source>
</evidence>
<dbReference type="GO" id="GO:0031012">
    <property type="term" value="C:extracellular matrix"/>
    <property type="evidence" value="ECO:0007669"/>
    <property type="project" value="TreeGrafter"/>
</dbReference>
<reference evidence="4" key="1">
    <citation type="journal article" date="2023" name="Insect Mol. Biol.">
        <title>Genome sequencing provides insights into the evolution of gene families encoding plant cell wall-degrading enzymes in longhorned beetles.</title>
        <authorList>
            <person name="Shin N.R."/>
            <person name="Okamura Y."/>
            <person name="Kirsch R."/>
            <person name="Pauchet Y."/>
        </authorList>
    </citation>
    <scope>NUCLEOTIDE SEQUENCE</scope>
    <source>
        <strain evidence="4">RBIC_L_NR</strain>
    </source>
</reference>
<dbReference type="PROSITE" id="PS51450">
    <property type="entry name" value="LRR"/>
    <property type="match status" value="1"/>
</dbReference>
<dbReference type="GO" id="GO:0005615">
    <property type="term" value="C:extracellular space"/>
    <property type="evidence" value="ECO:0007669"/>
    <property type="project" value="TreeGrafter"/>
</dbReference>
<dbReference type="InterPro" id="IPR032675">
    <property type="entry name" value="LRR_dom_sf"/>
</dbReference>
<evidence type="ECO:0000256" key="2">
    <source>
        <dbReference type="ARBA" id="ARBA00022729"/>
    </source>
</evidence>
<keyword evidence="5" id="KW-1185">Reference proteome</keyword>
<accession>A0AAV8X6I6</accession>
<dbReference type="InterPro" id="IPR001611">
    <property type="entry name" value="Leu-rich_rpt"/>
</dbReference>
<comment type="caution">
    <text evidence="4">The sequence shown here is derived from an EMBL/GenBank/DDBJ whole genome shotgun (WGS) entry which is preliminary data.</text>
</comment>
<keyword evidence="1" id="KW-0433">Leucine-rich repeat</keyword>
<dbReference type="SMART" id="SM00369">
    <property type="entry name" value="LRR_TYP"/>
    <property type="match status" value="4"/>
</dbReference>
<dbReference type="SUPFAM" id="SSF52058">
    <property type="entry name" value="L domain-like"/>
    <property type="match status" value="1"/>
</dbReference>
<evidence type="ECO:0000256" key="1">
    <source>
        <dbReference type="ARBA" id="ARBA00022614"/>
    </source>
</evidence>
<gene>
    <name evidence="4" type="ORF">NQ314_013654</name>
</gene>
<evidence type="ECO:0000313" key="4">
    <source>
        <dbReference type="EMBL" id="KAJ8934018.1"/>
    </source>
</evidence>
<name>A0AAV8X6I6_9CUCU</name>
<keyword evidence="3" id="KW-0677">Repeat</keyword>
<dbReference type="Gene3D" id="3.80.10.10">
    <property type="entry name" value="Ribonuclease Inhibitor"/>
    <property type="match status" value="1"/>
</dbReference>
<dbReference type="AlphaFoldDB" id="A0AAV8X6I6"/>
<dbReference type="Proteomes" id="UP001162156">
    <property type="component" value="Unassembled WGS sequence"/>
</dbReference>
<protein>
    <submittedName>
        <fullName evidence="4">Uncharacterized protein</fullName>
    </submittedName>
</protein>
<dbReference type="EMBL" id="JANEYF010003796">
    <property type="protein sequence ID" value="KAJ8934018.1"/>
    <property type="molecule type" value="Genomic_DNA"/>
</dbReference>
<evidence type="ECO:0000256" key="3">
    <source>
        <dbReference type="ARBA" id="ARBA00022737"/>
    </source>
</evidence>
<proteinExistence type="predicted"/>
<dbReference type="PANTHER" id="PTHR24373:SF269">
    <property type="entry name" value="LEUCINE-RICH REPEAT-CONTAINING PROTEIN 24"/>
    <property type="match status" value="1"/>
</dbReference>
<dbReference type="InterPro" id="IPR003591">
    <property type="entry name" value="Leu-rich_rpt_typical-subtyp"/>
</dbReference>
<keyword evidence="2" id="KW-0732">Signal</keyword>